<protein>
    <recommendedName>
        <fullName evidence="10">Sigma-54-dependent Fis family transcriptional regulator</fullName>
    </recommendedName>
</protein>
<feature type="domain" description="Sigma-54 factor interaction" evidence="6">
    <location>
        <begin position="160"/>
        <end position="387"/>
    </location>
</feature>
<evidence type="ECO:0000313" key="9">
    <source>
        <dbReference type="Proteomes" id="UP000094828"/>
    </source>
</evidence>
<dbReference type="Proteomes" id="UP000094828">
    <property type="component" value="Unassembled WGS sequence"/>
</dbReference>
<dbReference type="InterPro" id="IPR002197">
    <property type="entry name" value="HTH_Fis"/>
</dbReference>
<evidence type="ECO:0008006" key="10">
    <source>
        <dbReference type="Google" id="ProtNLM"/>
    </source>
</evidence>
<dbReference type="FunFam" id="3.40.50.300:FF:000006">
    <property type="entry name" value="DNA-binding transcriptional regulator NtrC"/>
    <property type="match status" value="1"/>
</dbReference>
<comment type="caution">
    <text evidence="8">The sequence shown here is derived from an EMBL/GenBank/DDBJ whole genome shotgun (WGS) entry which is preliminary data.</text>
</comment>
<dbReference type="CDD" id="cd00009">
    <property type="entry name" value="AAA"/>
    <property type="match status" value="1"/>
</dbReference>
<dbReference type="SUPFAM" id="SSF46689">
    <property type="entry name" value="Homeodomain-like"/>
    <property type="match status" value="1"/>
</dbReference>
<dbReference type="InterPro" id="IPR009057">
    <property type="entry name" value="Homeodomain-like_sf"/>
</dbReference>
<keyword evidence="9" id="KW-1185">Reference proteome</keyword>
<dbReference type="OrthoDB" id="7476585at2"/>
<dbReference type="CDD" id="cd00156">
    <property type="entry name" value="REC"/>
    <property type="match status" value="1"/>
</dbReference>
<dbReference type="InterPro" id="IPR002078">
    <property type="entry name" value="Sigma_54_int"/>
</dbReference>
<dbReference type="RefSeq" id="WP_068847727.1">
    <property type="nucleotide sequence ID" value="NZ_LYDR01000072.1"/>
</dbReference>
<name>A0A1C3EFC0_9PLAN</name>
<dbReference type="InterPro" id="IPR027417">
    <property type="entry name" value="P-loop_NTPase"/>
</dbReference>
<dbReference type="SMART" id="SM00382">
    <property type="entry name" value="AAA"/>
    <property type="match status" value="1"/>
</dbReference>
<feature type="modified residue" description="4-aspartylphosphate" evidence="5">
    <location>
        <position position="52"/>
    </location>
</feature>
<dbReference type="Gene3D" id="1.10.8.60">
    <property type="match status" value="1"/>
</dbReference>
<dbReference type="Pfam" id="PF25601">
    <property type="entry name" value="AAA_lid_14"/>
    <property type="match status" value="1"/>
</dbReference>
<dbReference type="SUPFAM" id="SSF52540">
    <property type="entry name" value="P-loop containing nucleoside triphosphate hydrolases"/>
    <property type="match status" value="1"/>
</dbReference>
<sequence length="524" mass="57763">MSHVLIVDDEPAICWGLARLCRQLGCTSTIAATAEEALECSRRESFDVVFLDVRLPGKSGLEILETIRQQSAFPRIIVMTAYGQLSTAVDAVRKGAFEYLVKPFSLSHVERLLERIIPATNAAATGSEQAADSTPSLNSVQKLEENRFELKPHEAKANQLVGSSPVMQEVFRQIALVSASEACVHIHGESGTGKELAARAIHYYSGREKGPFVPVNLAALNPALAESELFGHVKGAYTGADLSRRGVFDQAAGGTVFLDEVADIPPALQVKLLRALEEREIWPVGADQPHRVDFRLISATNQNLLDAVRSGQFRHDLYYRLVTFQLELPPLRDRVADIPDLARHFLRQVAPKRSHLEFTTEFLSALQERPWHGNVRELRNAIEHALIMSPVASPAPWHLPAAMAPLEVPPGVTSQVNSAALPIHQAIPTAETKGEQDPLTVAVRQWAKTRLQEAKLQANLAIEAAPQQEDAGLHARFLAQAEAELFQTILHQCRQNMSEAARLLGIHRTTLKRKLEEFGLMADD</sequence>
<dbReference type="Gene3D" id="3.40.50.2300">
    <property type="match status" value="1"/>
</dbReference>
<dbReference type="GO" id="GO:0043565">
    <property type="term" value="F:sequence-specific DNA binding"/>
    <property type="evidence" value="ECO:0007669"/>
    <property type="project" value="InterPro"/>
</dbReference>
<keyword evidence="1" id="KW-0547">Nucleotide-binding</keyword>
<keyword evidence="2" id="KW-0067">ATP-binding</keyword>
<dbReference type="GO" id="GO:0005524">
    <property type="term" value="F:ATP binding"/>
    <property type="evidence" value="ECO:0007669"/>
    <property type="project" value="UniProtKB-KW"/>
</dbReference>
<proteinExistence type="predicted"/>
<dbReference type="Pfam" id="PF00072">
    <property type="entry name" value="Response_reg"/>
    <property type="match status" value="1"/>
</dbReference>
<keyword evidence="4" id="KW-0804">Transcription</keyword>
<evidence type="ECO:0000256" key="3">
    <source>
        <dbReference type="ARBA" id="ARBA00023015"/>
    </source>
</evidence>
<dbReference type="InterPro" id="IPR003593">
    <property type="entry name" value="AAA+_ATPase"/>
</dbReference>
<evidence type="ECO:0000313" key="8">
    <source>
        <dbReference type="EMBL" id="ODA31952.1"/>
    </source>
</evidence>
<feature type="domain" description="Response regulatory" evidence="7">
    <location>
        <begin position="3"/>
        <end position="117"/>
    </location>
</feature>
<dbReference type="AlphaFoldDB" id="A0A1C3EFC0"/>
<dbReference type="PROSITE" id="PS50110">
    <property type="entry name" value="RESPONSE_REGULATORY"/>
    <property type="match status" value="1"/>
</dbReference>
<dbReference type="InterPro" id="IPR025943">
    <property type="entry name" value="Sigma_54_int_dom_ATP-bd_2"/>
</dbReference>
<dbReference type="InterPro" id="IPR001789">
    <property type="entry name" value="Sig_transdc_resp-reg_receiver"/>
</dbReference>
<dbReference type="GO" id="GO:0000160">
    <property type="term" value="P:phosphorelay signal transduction system"/>
    <property type="evidence" value="ECO:0007669"/>
    <property type="project" value="InterPro"/>
</dbReference>
<dbReference type="PRINTS" id="PR01590">
    <property type="entry name" value="HTHFIS"/>
</dbReference>
<dbReference type="GO" id="GO:0006355">
    <property type="term" value="P:regulation of DNA-templated transcription"/>
    <property type="evidence" value="ECO:0007669"/>
    <property type="project" value="InterPro"/>
</dbReference>
<dbReference type="PANTHER" id="PTHR32071">
    <property type="entry name" value="TRANSCRIPTIONAL REGULATORY PROTEIN"/>
    <property type="match status" value="1"/>
</dbReference>
<dbReference type="EMBL" id="LYDR01000072">
    <property type="protein sequence ID" value="ODA31952.1"/>
    <property type="molecule type" value="Genomic_DNA"/>
</dbReference>
<evidence type="ECO:0000256" key="5">
    <source>
        <dbReference type="PROSITE-ProRule" id="PRU00169"/>
    </source>
</evidence>
<reference evidence="8 9" key="1">
    <citation type="submission" date="2016-05" db="EMBL/GenBank/DDBJ databases">
        <title>Genomic and physiological characterization of Planctopirus sp. isolated from fresh water lake.</title>
        <authorList>
            <person name="Subhash Y."/>
            <person name="Ramana C."/>
        </authorList>
    </citation>
    <scope>NUCLEOTIDE SEQUENCE [LARGE SCALE GENOMIC DNA]</scope>
    <source>
        <strain evidence="8 9">JC280</strain>
    </source>
</reference>
<organism evidence="8 9">
    <name type="scientific">Planctopirus hydrillae</name>
    <dbReference type="NCBI Taxonomy" id="1841610"/>
    <lineage>
        <taxon>Bacteria</taxon>
        <taxon>Pseudomonadati</taxon>
        <taxon>Planctomycetota</taxon>
        <taxon>Planctomycetia</taxon>
        <taxon>Planctomycetales</taxon>
        <taxon>Planctomycetaceae</taxon>
        <taxon>Planctopirus</taxon>
    </lineage>
</organism>
<keyword evidence="5" id="KW-0597">Phosphoprotein</keyword>
<dbReference type="Pfam" id="PF02954">
    <property type="entry name" value="HTH_8"/>
    <property type="match status" value="1"/>
</dbReference>
<dbReference type="InterPro" id="IPR000641">
    <property type="entry name" value="CbxX/CfxQ"/>
</dbReference>
<evidence type="ECO:0000256" key="4">
    <source>
        <dbReference type="ARBA" id="ARBA00023163"/>
    </source>
</evidence>
<dbReference type="SMART" id="SM00448">
    <property type="entry name" value="REC"/>
    <property type="match status" value="1"/>
</dbReference>
<dbReference type="SUPFAM" id="SSF52172">
    <property type="entry name" value="CheY-like"/>
    <property type="match status" value="1"/>
</dbReference>
<dbReference type="STRING" id="1841610.A6X21_22030"/>
<evidence type="ECO:0000256" key="1">
    <source>
        <dbReference type="ARBA" id="ARBA00022741"/>
    </source>
</evidence>
<dbReference type="Pfam" id="PF00158">
    <property type="entry name" value="Sigma54_activat"/>
    <property type="match status" value="1"/>
</dbReference>
<keyword evidence="3" id="KW-0805">Transcription regulation</keyword>
<dbReference type="Gene3D" id="1.10.10.60">
    <property type="entry name" value="Homeodomain-like"/>
    <property type="match status" value="1"/>
</dbReference>
<dbReference type="InterPro" id="IPR011006">
    <property type="entry name" value="CheY-like_superfamily"/>
</dbReference>
<evidence type="ECO:0000256" key="2">
    <source>
        <dbReference type="ARBA" id="ARBA00022840"/>
    </source>
</evidence>
<gene>
    <name evidence="8" type="ORF">A6X21_22030</name>
</gene>
<dbReference type="Gene3D" id="3.40.50.300">
    <property type="entry name" value="P-loop containing nucleotide triphosphate hydrolases"/>
    <property type="match status" value="1"/>
</dbReference>
<dbReference type="PROSITE" id="PS00676">
    <property type="entry name" value="SIGMA54_INTERACT_2"/>
    <property type="match status" value="1"/>
</dbReference>
<dbReference type="InterPro" id="IPR058031">
    <property type="entry name" value="AAA_lid_NorR"/>
</dbReference>
<dbReference type="PROSITE" id="PS50045">
    <property type="entry name" value="SIGMA54_INTERACT_4"/>
    <property type="match status" value="1"/>
</dbReference>
<evidence type="ECO:0000259" key="6">
    <source>
        <dbReference type="PROSITE" id="PS50045"/>
    </source>
</evidence>
<dbReference type="PRINTS" id="PR00819">
    <property type="entry name" value="CBXCFQXSUPER"/>
</dbReference>
<evidence type="ECO:0000259" key="7">
    <source>
        <dbReference type="PROSITE" id="PS50110"/>
    </source>
</evidence>
<accession>A0A1C3EFC0</accession>